<sequence length="160" mass="18707">MRYLAIVLCLALFSCGPDFDQSEESLIGSWTQSRLGTDSYLILEKDHSFKRYSKNEIPGGGKYFTLVEGSWKLEGEELLFELGEPKLYVNHNQEMTKELFNRMGSMQHSEIFDRMKIGYVYTGKKLDRLYFEEGQWTTVWVPLNPRELQLLVDFVAQEEN</sequence>
<evidence type="ECO:0008006" key="3">
    <source>
        <dbReference type="Google" id="ProtNLM"/>
    </source>
</evidence>
<organism evidence="1 2">
    <name type="scientific">Saprospira grandis (strain Lewin)</name>
    <dbReference type="NCBI Taxonomy" id="984262"/>
    <lineage>
        <taxon>Bacteria</taxon>
        <taxon>Pseudomonadati</taxon>
        <taxon>Bacteroidota</taxon>
        <taxon>Saprospiria</taxon>
        <taxon>Saprospirales</taxon>
        <taxon>Saprospiraceae</taxon>
        <taxon>Saprospira</taxon>
    </lineage>
</organism>
<dbReference type="EMBL" id="CP002831">
    <property type="protein sequence ID" value="AFC26468.1"/>
    <property type="molecule type" value="Genomic_DNA"/>
</dbReference>
<proteinExistence type="predicted"/>
<keyword evidence="2" id="KW-1185">Reference proteome</keyword>
<evidence type="ECO:0000313" key="2">
    <source>
        <dbReference type="Proteomes" id="UP000007519"/>
    </source>
</evidence>
<gene>
    <name evidence="1" type="ordered locus">SGRA_3752</name>
</gene>
<protein>
    <recommendedName>
        <fullName evidence="3">Lipoprotein</fullName>
    </recommendedName>
</protein>
<evidence type="ECO:0000313" key="1">
    <source>
        <dbReference type="EMBL" id="AFC26468.1"/>
    </source>
</evidence>
<dbReference type="RefSeq" id="WP_015694055.1">
    <property type="nucleotide sequence ID" value="NC_016940.1"/>
</dbReference>
<dbReference type="AlphaFoldDB" id="H6L8A4"/>
<dbReference type="OrthoDB" id="9824539at2"/>
<dbReference type="Proteomes" id="UP000007519">
    <property type="component" value="Chromosome"/>
</dbReference>
<dbReference type="STRING" id="984262.SGRA_3752"/>
<name>H6L8A4_SAPGL</name>
<dbReference type="PROSITE" id="PS51257">
    <property type="entry name" value="PROKAR_LIPOPROTEIN"/>
    <property type="match status" value="1"/>
</dbReference>
<dbReference type="KEGG" id="sgn:SGRA_3752"/>
<dbReference type="HOGENOM" id="CLU_1650934_0_0_10"/>
<reference evidence="1 2" key="1">
    <citation type="journal article" date="2012" name="Stand. Genomic Sci.">
        <title>Complete genome sequencing and analysis of Saprospira grandis str. Lewin, a predatory marine bacterium.</title>
        <authorList>
            <person name="Saw J.H."/>
            <person name="Yuryev A."/>
            <person name="Kanbe M."/>
            <person name="Hou S."/>
            <person name="Young A.G."/>
            <person name="Aizawa S."/>
            <person name="Alam M."/>
        </authorList>
    </citation>
    <scope>NUCLEOTIDE SEQUENCE [LARGE SCALE GENOMIC DNA]</scope>
    <source>
        <strain evidence="1 2">Lewin</strain>
    </source>
</reference>
<accession>H6L8A4</accession>